<keyword evidence="9 12" id="KW-0406">Ion transport</keyword>
<sequence>MPQMSPMWWLTLMLVFNLFYLIMNSLLYFNYDKKFHLKTSTKKLKMNWLW</sequence>
<keyword evidence="5 12" id="KW-0138">CF(0)</keyword>
<dbReference type="Pfam" id="PF00895">
    <property type="entry name" value="ATP-synt_8"/>
    <property type="match status" value="1"/>
</dbReference>
<dbReference type="GO" id="GO:0045259">
    <property type="term" value="C:proton-transporting ATP synthase complex"/>
    <property type="evidence" value="ECO:0007669"/>
    <property type="project" value="UniProtKB-KW"/>
</dbReference>
<accession>A0A0U2F0K4</accession>
<protein>
    <recommendedName>
        <fullName evidence="12">ATP synthase complex subunit 8</fullName>
    </recommendedName>
</protein>
<evidence type="ECO:0000256" key="13">
    <source>
        <dbReference type="SAM" id="Phobius"/>
    </source>
</evidence>
<dbReference type="AlphaFoldDB" id="A0A0U2F0K4"/>
<evidence type="ECO:0000313" key="14">
    <source>
        <dbReference type="EMBL" id="AKU47320.1"/>
    </source>
</evidence>
<dbReference type="GO" id="GO:0015986">
    <property type="term" value="P:proton motive force-driven ATP synthesis"/>
    <property type="evidence" value="ECO:0007669"/>
    <property type="project" value="InterPro"/>
</dbReference>
<evidence type="ECO:0000256" key="12">
    <source>
        <dbReference type="RuleBase" id="RU003661"/>
    </source>
</evidence>
<dbReference type="GeneID" id="26833295"/>
<evidence type="ECO:0000256" key="1">
    <source>
        <dbReference type="ARBA" id="ARBA00004304"/>
    </source>
</evidence>
<evidence type="ECO:0000256" key="4">
    <source>
        <dbReference type="ARBA" id="ARBA00022448"/>
    </source>
</evidence>
<dbReference type="CTD" id="4509"/>
<keyword evidence="4 12" id="KW-0813">Transport</keyword>
<proteinExistence type="inferred from homology"/>
<evidence type="ECO:0000256" key="2">
    <source>
        <dbReference type="ARBA" id="ARBA00008892"/>
    </source>
</evidence>
<evidence type="ECO:0000256" key="11">
    <source>
        <dbReference type="ARBA" id="ARBA00023136"/>
    </source>
</evidence>
<geneLocation type="mitochondrion" evidence="14"/>
<dbReference type="InterPro" id="IPR001421">
    <property type="entry name" value="ATP8_metazoa"/>
</dbReference>
<dbReference type="GO" id="GO:0031966">
    <property type="term" value="C:mitochondrial membrane"/>
    <property type="evidence" value="ECO:0007669"/>
    <property type="project" value="UniProtKB-SubCell"/>
</dbReference>
<dbReference type="GO" id="GO:0015078">
    <property type="term" value="F:proton transmembrane transporter activity"/>
    <property type="evidence" value="ECO:0007669"/>
    <property type="project" value="InterPro"/>
</dbReference>
<dbReference type="RefSeq" id="YP_009228433.1">
    <property type="nucleotide sequence ID" value="NC_029203.1"/>
</dbReference>
<dbReference type="EMBL" id="KR024406">
    <property type="protein sequence ID" value="AKU47320.1"/>
    <property type="molecule type" value="Genomic_DNA"/>
</dbReference>
<evidence type="ECO:0000256" key="8">
    <source>
        <dbReference type="ARBA" id="ARBA00022989"/>
    </source>
</evidence>
<keyword evidence="8 13" id="KW-1133">Transmembrane helix</keyword>
<keyword evidence="10 12" id="KW-0496">Mitochondrion</keyword>
<evidence type="ECO:0000256" key="6">
    <source>
        <dbReference type="ARBA" id="ARBA00022692"/>
    </source>
</evidence>
<comment type="subunit">
    <text evidence="3">F-type ATPases have 2 components, CF(1) - the catalytic core - and CF(0) - the membrane proton channel.</text>
</comment>
<comment type="similarity">
    <text evidence="2 12">Belongs to the ATPase protein 8 family.</text>
</comment>
<feature type="transmembrane region" description="Helical" evidence="13">
    <location>
        <begin position="6"/>
        <end position="29"/>
    </location>
</feature>
<evidence type="ECO:0000256" key="5">
    <source>
        <dbReference type="ARBA" id="ARBA00022547"/>
    </source>
</evidence>
<evidence type="ECO:0000256" key="9">
    <source>
        <dbReference type="ARBA" id="ARBA00023065"/>
    </source>
</evidence>
<evidence type="ECO:0000256" key="10">
    <source>
        <dbReference type="ARBA" id="ARBA00023128"/>
    </source>
</evidence>
<gene>
    <name evidence="14" type="primary">atp8</name>
</gene>
<evidence type="ECO:0000256" key="7">
    <source>
        <dbReference type="ARBA" id="ARBA00022781"/>
    </source>
</evidence>
<organism evidence="14">
    <name type="scientific">Idioscopus nitidulus</name>
    <dbReference type="NCBI Taxonomy" id="1561089"/>
    <lineage>
        <taxon>Eukaryota</taxon>
        <taxon>Metazoa</taxon>
        <taxon>Ecdysozoa</taxon>
        <taxon>Arthropoda</taxon>
        <taxon>Hexapoda</taxon>
        <taxon>Insecta</taxon>
        <taxon>Pterygota</taxon>
        <taxon>Neoptera</taxon>
        <taxon>Paraneoptera</taxon>
        <taxon>Hemiptera</taxon>
        <taxon>Auchenorrhyncha</taxon>
        <taxon>Membracoidea</taxon>
        <taxon>Cicadellidae</taxon>
        <taxon>Eurymelinae</taxon>
        <taxon>Idiocerini</taxon>
        <taxon>Idioscopus</taxon>
    </lineage>
</organism>
<keyword evidence="11 13" id="KW-0472">Membrane</keyword>
<name>A0A0U2F0K4_9HEMI</name>
<reference evidence="14" key="1">
    <citation type="submission" date="2015-03" db="EMBL/GenBank/DDBJ databases">
        <title>The mitochondrial genome of the Mango hopper, Idioscopus nitidulus (Hemiptera:Cicadellidae): complete DNA sequence, genome organization, and phylogenetic analysis with other Cicadellids using nextgen DNA sequencing.</title>
        <authorList>
            <person name="Choudhary J.S."/>
            <person name="Naaz N."/>
            <person name="Prabhakar C.S."/>
            <person name="Das B."/>
            <person name="Bhatt B.P."/>
        </authorList>
    </citation>
    <scope>NUCLEOTIDE SEQUENCE</scope>
</reference>
<keyword evidence="6 12" id="KW-0812">Transmembrane</keyword>
<comment type="subcellular location">
    <subcellularLocation>
        <location evidence="1 12">Mitochondrion membrane</location>
        <topology evidence="1 12">Single-pass membrane protein</topology>
    </subcellularLocation>
</comment>
<keyword evidence="7 12" id="KW-0375">Hydrogen ion transport</keyword>
<evidence type="ECO:0000256" key="3">
    <source>
        <dbReference type="ARBA" id="ARBA00011291"/>
    </source>
</evidence>